<dbReference type="PRINTS" id="PR00132">
    <property type="entry name" value="GLHYDRLASE2"/>
</dbReference>
<dbReference type="PANTHER" id="PTHR42732:SF1">
    <property type="entry name" value="BETA-MANNOSIDASE"/>
    <property type="match status" value="1"/>
</dbReference>
<evidence type="ECO:0000259" key="6">
    <source>
        <dbReference type="Pfam" id="PF00703"/>
    </source>
</evidence>
<comment type="similarity">
    <text evidence="1">Belongs to the glycosyl hydrolase 2 family.</text>
</comment>
<keyword evidence="5" id="KW-0732">Signal</keyword>
<dbReference type="Gene3D" id="3.20.20.80">
    <property type="entry name" value="Glycosidases"/>
    <property type="match status" value="1"/>
</dbReference>
<dbReference type="Pfam" id="PF02837">
    <property type="entry name" value="Glyco_hydro_2_N"/>
    <property type="match status" value="1"/>
</dbReference>
<proteinExistence type="inferred from homology"/>
<evidence type="ECO:0000256" key="2">
    <source>
        <dbReference type="ARBA" id="ARBA00022801"/>
    </source>
</evidence>
<reference evidence="9 10" key="1">
    <citation type="submission" date="2022-08" db="EMBL/GenBank/DDBJ databases">
        <title>Reclassification of Massilia species as members of the genera Telluria, Duganella, Pseudoduganella, Mokoshia gen. nov. and Zemynaea gen. nov. using orthogonal and non-orthogonal genome-based approaches.</title>
        <authorList>
            <person name="Bowman J.P."/>
        </authorList>
    </citation>
    <scope>NUCLEOTIDE SEQUENCE [LARGE SCALE GENOMIC DNA]</scope>
    <source>
        <strain evidence="9 10">JCM 31606</strain>
    </source>
</reference>
<feature type="domain" description="Glycosyl hydrolases family 2 sugar binding" evidence="8">
    <location>
        <begin position="25"/>
        <end position="162"/>
    </location>
</feature>
<evidence type="ECO:0000256" key="4">
    <source>
        <dbReference type="SAM" id="MobiDB-lite"/>
    </source>
</evidence>
<dbReference type="PROSITE" id="PS00608">
    <property type="entry name" value="GLYCOSYL_HYDROL_F2_2"/>
    <property type="match status" value="1"/>
</dbReference>
<protein>
    <recommendedName>
        <fullName evidence="11">Beta-galactosidase</fullName>
    </recommendedName>
</protein>
<evidence type="ECO:0000259" key="7">
    <source>
        <dbReference type="Pfam" id="PF02836"/>
    </source>
</evidence>
<dbReference type="InterPro" id="IPR051913">
    <property type="entry name" value="GH2_Domain-Containing"/>
</dbReference>
<name>A0ABT2CT44_9BURK</name>
<dbReference type="InterPro" id="IPR006104">
    <property type="entry name" value="Glyco_hydro_2_N"/>
</dbReference>
<dbReference type="InterPro" id="IPR013783">
    <property type="entry name" value="Ig-like_fold"/>
</dbReference>
<dbReference type="InterPro" id="IPR017853">
    <property type="entry name" value="GH"/>
</dbReference>
<dbReference type="Gene3D" id="2.60.120.260">
    <property type="entry name" value="Galactose-binding domain-like"/>
    <property type="match status" value="1"/>
</dbReference>
<dbReference type="Pfam" id="PF00703">
    <property type="entry name" value="Glyco_hydro_2"/>
    <property type="match status" value="1"/>
</dbReference>
<accession>A0ABT2CT44</accession>
<evidence type="ECO:0000259" key="8">
    <source>
        <dbReference type="Pfam" id="PF02837"/>
    </source>
</evidence>
<dbReference type="InterPro" id="IPR023232">
    <property type="entry name" value="Glyco_hydro_2_AS"/>
</dbReference>
<dbReference type="EMBL" id="JANUGU010000001">
    <property type="protein sequence ID" value="MCS0657151.1"/>
    <property type="molecule type" value="Genomic_DNA"/>
</dbReference>
<feature type="signal peptide" evidence="5">
    <location>
        <begin position="1"/>
        <end position="21"/>
    </location>
</feature>
<dbReference type="Pfam" id="PF02836">
    <property type="entry name" value="Glyco_hydro_2_C"/>
    <property type="match status" value="1"/>
</dbReference>
<dbReference type="RefSeq" id="WP_258810308.1">
    <property type="nucleotide sequence ID" value="NZ_JANUGU010000001.1"/>
</dbReference>
<sequence length="661" mass="73222">MRLARWMAAALLSIAPPLALARATLPMDSGWLFRKEDGQAWQAVTLPHSFNAGDATTPAYYRGPAWYQRTLHLARPNKNQRHFLEFDGAFLTTQVWVNGHPAGRHAGGFARFRFDVTRWLKPGRNEILVRVDNARDPGVAPLGGDYTMAGGLYRPVRLISTPDLHFDLLDYGGPGVYLDATGVTPASAPLAWTVRIANERGRAVPAVVTMRLRNAAGRVVATARQQVTLPPHRVTSVSLQTRLARPHLWQGVADPYLYTSEAELRADGTGDRMEFHSGLRDIRMDPARGLLLNGRPYAVHGVNVHQTWLPGKGTAVTEADIDADYRILADLGVTGLRYAHYQHPQHAYELADRLGWLVWTEAPLTAEVGATPSFQANSIQQLRELIRQNRNHPAVMVWGLGNEIYRVDADSARMLALLHQTARAEDPSRPTVYANCCAPVEGPQASHTDAVGSNVYFGWYDGAFADLGPFLDRNHAVRPNTPQAVSEYGAGAGTQQEEDPPARPAPAGPWHPEQYQALYHEAAWNQLAARPWLWASFVWAGFDFPSAGRNEGQHPGFNDKGLVSFDRSVKKDAYFWYQANWSARPMVHITSRRLAQRSDSAVQLKVYSNQASVRLRVNGADLGEQPVSGHIAAWPLRLGEGINRIEVVAGTAHDAVEWDYR</sequence>
<evidence type="ECO:0000256" key="5">
    <source>
        <dbReference type="SAM" id="SignalP"/>
    </source>
</evidence>
<dbReference type="InterPro" id="IPR006102">
    <property type="entry name" value="Ig-like_GH2"/>
</dbReference>
<dbReference type="InterPro" id="IPR036156">
    <property type="entry name" value="Beta-gal/glucu_dom_sf"/>
</dbReference>
<dbReference type="InterPro" id="IPR006103">
    <property type="entry name" value="Glyco_hydro_2_cat"/>
</dbReference>
<feature type="domain" description="Glycoside hydrolase family 2 immunoglobulin-like beta-sandwich" evidence="6">
    <location>
        <begin position="186"/>
        <end position="280"/>
    </location>
</feature>
<dbReference type="SUPFAM" id="SSF49303">
    <property type="entry name" value="beta-Galactosidase/glucuronidase domain"/>
    <property type="match status" value="1"/>
</dbReference>
<evidence type="ECO:0000313" key="10">
    <source>
        <dbReference type="Proteomes" id="UP001204621"/>
    </source>
</evidence>
<feature type="region of interest" description="Disordered" evidence="4">
    <location>
        <begin position="481"/>
        <end position="510"/>
    </location>
</feature>
<evidence type="ECO:0000256" key="1">
    <source>
        <dbReference type="ARBA" id="ARBA00007401"/>
    </source>
</evidence>
<dbReference type="InterPro" id="IPR006101">
    <property type="entry name" value="Glyco_hydro_2"/>
</dbReference>
<dbReference type="InterPro" id="IPR008979">
    <property type="entry name" value="Galactose-bd-like_sf"/>
</dbReference>
<dbReference type="Gene3D" id="2.60.40.10">
    <property type="entry name" value="Immunoglobulins"/>
    <property type="match status" value="2"/>
</dbReference>
<dbReference type="PANTHER" id="PTHR42732">
    <property type="entry name" value="BETA-GALACTOSIDASE"/>
    <property type="match status" value="1"/>
</dbReference>
<dbReference type="SUPFAM" id="SSF51445">
    <property type="entry name" value="(Trans)glycosidases"/>
    <property type="match status" value="1"/>
</dbReference>
<evidence type="ECO:0000256" key="3">
    <source>
        <dbReference type="ARBA" id="ARBA00023295"/>
    </source>
</evidence>
<evidence type="ECO:0000313" key="9">
    <source>
        <dbReference type="EMBL" id="MCS0657151.1"/>
    </source>
</evidence>
<keyword evidence="3" id="KW-0326">Glycosidase</keyword>
<comment type="caution">
    <text evidence="9">The sequence shown here is derived from an EMBL/GenBank/DDBJ whole genome shotgun (WGS) entry which is preliminary data.</text>
</comment>
<feature type="chain" id="PRO_5045607417" description="Beta-galactosidase" evidence="5">
    <location>
        <begin position="22"/>
        <end position="661"/>
    </location>
</feature>
<feature type="domain" description="Glycoside hydrolase family 2 catalytic" evidence="7">
    <location>
        <begin position="290"/>
        <end position="494"/>
    </location>
</feature>
<keyword evidence="2" id="KW-0378">Hydrolase</keyword>
<keyword evidence="10" id="KW-1185">Reference proteome</keyword>
<evidence type="ECO:0008006" key="11">
    <source>
        <dbReference type="Google" id="ProtNLM"/>
    </source>
</evidence>
<organism evidence="9 10">
    <name type="scientific">Massilia terrae</name>
    <dbReference type="NCBI Taxonomy" id="1811224"/>
    <lineage>
        <taxon>Bacteria</taxon>
        <taxon>Pseudomonadati</taxon>
        <taxon>Pseudomonadota</taxon>
        <taxon>Betaproteobacteria</taxon>
        <taxon>Burkholderiales</taxon>
        <taxon>Oxalobacteraceae</taxon>
        <taxon>Telluria group</taxon>
        <taxon>Massilia</taxon>
    </lineage>
</organism>
<dbReference type="Proteomes" id="UP001204621">
    <property type="component" value="Unassembled WGS sequence"/>
</dbReference>
<gene>
    <name evidence="9" type="ORF">NX778_03635</name>
</gene>
<dbReference type="SUPFAM" id="SSF49785">
    <property type="entry name" value="Galactose-binding domain-like"/>
    <property type="match status" value="1"/>
</dbReference>